<gene>
    <name evidence="5" type="ORF">M2412_002693</name>
</gene>
<evidence type="ECO:0000259" key="3">
    <source>
        <dbReference type="Pfam" id="PF12146"/>
    </source>
</evidence>
<dbReference type="InterPro" id="IPR022742">
    <property type="entry name" value="Hydrolase_4"/>
</dbReference>
<dbReference type="GO" id="GO:0004252">
    <property type="term" value="F:serine-type endopeptidase activity"/>
    <property type="evidence" value="ECO:0007669"/>
    <property type="project" value="InterPro"/>
</dbReference>
<dbReference type="PANTHER" id="PTHR43265">
    <property type="entry name" value="ESTERASE ESTD"/>
    <property type="match status" value="1"/>
</dbReference>
<dbReference type="GO" id="GO:0006508">
    <property type="term" value="P:proteolysis"/>
    <property type="evidence" value="ECO:0007669"/>
    <property type="project" value="InterPro"/>
</dbReference>
<dbReference type="SUPFAM" id="SSF53474">
    <property type="entry name" value="alpha/beta-Hydrolases"/>
    <property type="match status" value="1"/>
</dbReference>
<evidence type="ECO:0000313" key="5">
    <source>
        <dbReference type="EMBL" id="MCS4280699.1"/>
    </source>
</evidence>
<dbReference type="InterPro" id="IPR029058">
    <property type="entry name" value="AB_hydrolase_fold"/>
</dbReference>
<dbReference type="PROSITE" id="PS00708">
    <property type="entry name" value="PRO_ENDOPEP_SER"/>
    <property type="match status" value="1"/>
</dbReference>
<feature type="chain" id="PRO_5044014690" evidence="2">
    <location>
        <begin position="23"/>
        <end position="430"/>
    </location>
</feature>
<dbReference type="Pfam" id="PF13026">
    <property type="entry name" value="DUF3887"/>
    <property type="match status" value="1"/>
</dbReference>
<protein>
    <submittedName>
        <fullName evidence="5">Dienelactone hydrolase</fullName>
    </submittedName>
</protein>
<reference evidence="5" key="1">
    <citation type="submission" date="2022-08" db="EMBL/GenBank/DDBJ databases">
        <title>Genomic analyses of the natural microbiome of Caenorhabditis elegans.</title>
        <authorList>
            <person name="Samuel B."/>
        </authorList>
    </citation>
    <scope>NUCLEOTIDE SEQUENCE</scope>
    <source>
        <strain evidence="5">BIGb0277</strain>
    </source>
</reference>
<dbReference type="AlphaFoldDB" id="A0AAW5PJF9"/>
<dbReference type="EMBL" id="JANUEK010000006">
    <property type="protein sequence ID" value="MCS4280699.1"/>
    <property type="molecule type" value="Genomic_DNA"/>
</dbReference>
<keyword evidence="1 5" id="KW-0378">Hydrolase</keyword>
<evidence type="ECO:0000256" key="2">
    <source>
        <dbReference type="SAM" id="SignalP"/>
    </source>
</evidence>
<keyword evidence="2" id="KW-0732">Signal</keyword>
<feature type="domain" description="DUF3887" evidence="4">
    <location>
        <begin position="29"/>
        <end position="114"/>
    </location>
</feature>
<dbReference type="InterPro" id="IPR053145">
    <property type="entry name" value="AB_hydrolase_Est10"/>
</dbReference>
<dbReference type="Proteomes" id="UP001320691">
    <property type="component" value="Unassembled WGS sequence"/>
</dbReference>
<evidence type="ECO:0000256" key="1">
    <source>
        <dbReference type="ARBA" id="ARBA00022801"/>
    </source>
</evidence>
<sequence length="430" mass="46113">MRALTRWASTLLMVCASTIVHAASPEQTASALLDHLQADRTAAAEAMFTPEMAKAVPAAQLRSIWQSLGELRERGTARSSTHEDMTLVVVPLTFAKGALDAQIVVDAQQRVAGLMFKPAAAPAAPAPPADAPYRESSFEVPTATGALPGTLAMPTGRGPFPAVVLVHGSGPQDRDETVGPNRPFLDVARGLAAQGIAVLRYDKRTKVRPQDFVGRDFTMDDETTDDAVAAINAMAGAPGIDPGHLYVMGHSQGGMLAPRIAQRSDKVAGLILWSAPARSLLTLLPEQNRYLLGLRGQISAEEQAFLDTLDAQIAAARGTADVPAKDLPLGLPAAYWRAFEEVDPVADARALKQPILLLQGGRDIQVIDTDWQLWKRGLSRQRSVTFRDYPSLNHLGIAGQGPGTLEEYASPGHVLPQLIDDVARWIKERS</sequence>
<dbReference type="PANTHER" id="PTHR43265:SF1">
    <property type="entry name" value="ESTERASE ESTD"/>
    <property type="match status" value="1"/>
</dbReference>
<dbReference type="InterPro" id="IPR024981">
    <property type="entry name" value="DUF3887"/>
</dbReference>
<comment type="caution">
    <text evidence="5">The sequence shown here is derived from an EMBL/GenBank/DDBJ whole genome shotgun (WGS) entry which is preliminary data.</text>
</comment>
<dbReference type="Gene3D" id="3.10.450.590">
    <property type="match status" value="1"/>
</dbReference>
<feature type="domain" description="Serine aminopeptidase S33" evidence="3">
    <location>
        <begin position="184"/>
        <end position="394"/>
    </location>
</feature>
<evidence type="ECO:0000313" key="6">
    <source>
        <dbReference type="Proteomes" id="UP001320691"/>
    </source>
</evidence>
<dbReference type="Gene3D" id="3.40.50.1820">
    <property type="entry name" value="alpha/beta hydrolase"/>
    <property type="match status" value="1"/>
</dbReference>
<dbReference type="RefSeq" id="WP_259261352.1">
    <property type="nucleotide sequence ID" value="NZ_JANUEK010000006.1"/>
</dbReference>
<name>A0AAW5PJF9_9GAMM</name>
<dbReference type="Pfam" id="PF12146">
    <property type="entry name" value="Hydrolase_4"/>
    <property type="match status" value="1"/>
</dbReference>
<feature type="signal peptide" evidence="2">
    <location>
        <begin position="1"/>
        <end position="22"/>
    </location>
</feature>
<dbReference type="InterPro" id="IPR002471">
    <property type="entry name" value="Pept_S9_AS"/>
</dbReference>
<accession>A0AAW5PJF9</accession>
<proteinExistence type="predicted"/>
<dbReference type="GO" id="GO:0052689">
    <property type="term" value="F:carboxylic ester hydrolase activity"/>
    <property type="evidence" value="ECO:0007669"/>
    <property type="project" value="TreeGrafter"/>
</dbReference>
<organism evidence="5 6">
    <name type="scientific">Stenotrophomonas rhizophila</name>
    <dbReference type="NCBI Taxonomy" id="216778"/>
    <lineage>
        <taxon>Bacteria</taxon>
        <taxon>Pseudomonadati</taxon>
        <taxon>Pseudomonadota</taxon>
        <taxon>Gammaproteobacteria</taxon>
        <taxon>Lysobacterales</taxon>
        <taxon>Lysobacteraceae</taxon>
        <taxon>Stenotrophomonas</taxon>
    </lineage>
</organism>
<evidence type="ECO:0000259" key="4">
    <source>
        <dbReference type="Pfam" id="PF13026"/>
    </source>
</evidence>